<evidence type="ECO:0000313" key="2">
    <source>
        <dbReference type="Proteomes" id="UP001056120"/>
    </source>
</evidence>
<accession>A0ACB9HEI9</accession>
<evidence type="ECO:0000313" key="1">
    <source>
        <dbReference type="EMBL" id="KAI3793565.1"/>
    </source>
</evidence>
<dbReference type="Proteomes" id="UP001056120">
    <property type="component" value="Linkage Group LG12"/>
</dbReference>
<dbReference type="EMBL" id="CM042029">
    <property type="protein sequence ID" value="KAI3793565.1"/>
    <property type="molecule type" value="Genomic_DNA"/>
</dbReference>
<gene>
    <name evidence="1" type="ORF">L1987_36184</name>
</gene>
<organism evidence="1 2">
    <name type="scientific">Smallanthus sonchifolius</name>
    <dbReference type="NCBI Taxonomy" id="185202"/>
    <lineage>
        <taxon>Eukaryota</taxon>
        <taxon>Viridiplantae</taxon>
        <taxon>Streptophyta</taxon>
        <taxon>Embryophyta</taxon>
        <taxon>Tracheophyta</taxon>
        <taxon>Spermatophyta</taxon>
        <taxon>Magnoliopsida</taxon>
        <taxon>eudicotyledons</taxon>
        <taxon>Gunneridae</taxon>
        <taxon>Pentapetalae</taxon>
        <taxon>asterids</taxon>
        <taxon>campanulids</taxon>
        <taxon>Asterales</taxon>
        <taxon>Asteraceae</taxon>
        <taxon>Asteroideae</taxon>
        <taxon>Heliantheae alliance</taxon>
        <taxon>Millerieae</taxon>
        <taxon>Smallanthus</taxon>
    </lineage>
</organism>
<sequence>MDSCETRVASSMSCLRSQPCGQASLLDASILSVLIRIKTIWTVHSFLLKLYYKFQTPFSLSFAERTRVKSSFPDLLLRS</sequence>
<protein>
    <submittedName>
        <fullName evidence="1">Uncharacterized protein</fullName>
    </submittedName>
</protein>
<proteinExistence type="predicted"/>
<name>A0ACB9HEI9_9ASTR</name>
<comment type="caution">
    <text evidence="1">The sequence shown here is derived from an EMBL/GenBank/DDBJ whole genome shotgun (WGS) entry which is preliminary data.</text>
</comment>
<reference evidence="1 2" key="2">
    <citation type="journal article" date="2022" name="Mol. Ecol. Resour.">
        <title>The genomes of chicory, endive, great burdock and yacon provide insights into Asteraceae paleo-polyploidization history and plant inulin production.</title>
        <authorList>
            <person name="Fan W."/>
            <person name="Wang S."/>
            <person name="Wang H."/>
            <person name="Wang A."/>
            <person name="Jiang F."/>
            <person name="Liu H."/>
            <person name="Zhao H."/>
            <person name="Xu D."/>
            <person name="Zhang Y."/>
        </authorList>
    </citation>
    <scope>NUCLEOTIDE SEQUENCE [LARGE SCALE GENOMIC DNA]</scope>
    <source>
        <strain evidence="2">cv. Yunnan</strain>
        <tissue evidence="1">Leaves</tissue>
    </source>
</reference>
<keyword evidence="2" id="KW-1185">Reference proteome</keyword>
<reference evidence="2" key="1">
    <citation type="journal article" date="2022" name="Mol. Ecol. Resour.">
        <title>The genomes of chicory, endive, great burdock and yacon provide insights into Asteraceae palaeo-polyploidization history and plant inulin production.</title>
        <authorList>
            <person name="Fan W."/>
            <person name="Wang S."/>
            <person name="Wang H."/>
            <person name="Wang A."/>
            <person name="Jiang F."/>
            <person name="Liu H."/>
            <person name="Zhao H."/>
            <person name="Xu D."/>
            <person name="Zhang Y."/>
        </authorList>
    </citation>
    <scope>NUCLEOTIDE SEQUENCE [LARGE SCALE GENOMIC DNA]</scope>
    <source>
        <strain evidence="2">cv. Yunnan</strain>
    </source>
</reference>